<sequence>MSSNHKIKKFKKNKFKIQNQNQNQNQNQIENQNQNKNQIIPQLKFSLNSNLQTQIQLFKYQITSKNLKEKNPKMIQFKQFENSIPKQEKVYLEKINKSIDLILKTNRETYSLQEIFKVTLFLYL</sequence>
<feature type="compositionally biased region" description="Basic residues" evidence="1">
    <location>
        <begin position="1"/>
        <end position="15"/>
    </location>
</feature>
<comment type="caution">
    <text evidence="2">The sequence shown here is derived from an EMBL/GenBank/DDBJ whole genome shotgun (WGS) entry which is preliminary data.</text>
</comment>
<evidence type="ECO:0000256" key="1">
    <source>
        <dbReference type="SAM" id="MobiDB-lite"/>
    </source>
</evidence>
<keyword evidence="3" id="KW-1185">Reference proteome</keyword>
<name>A0A9Q0LJF4_ANAIG</name>
<accession>A0A9Q0LJF4</accession>
<protein>
    <submittedName>
        <fullName evidence="2">Phd finger plant-like protein</fullName>
    </submittedName>
</protein>
<dbReference type="Proteomes" id="UP001149090">
    <property type="component" value="Unassembled WGS sequence"/>
</dbReference>
<feature type="region of interest" description="Disordered" evidence="1">
    <location>
        <begin position="1"/>
        <end position="35"/>
    </location>
</feature>
<reference evidence="2" key="1">
    <citation type="submission" date="2022-10" db="EMBL/GenBank/DDBJ databases">
        <title>Novel sulphate-reducing endosymbionts in the free-living metamonad Anaeramoeba.</title>
        <authorList>
            <person name="Jerlstrom-Hultqvist J."/>
            <person name="Cepicka I."/>
            <person name="Gallot-Lavallee L."/>
            <person name="Salas-Leiva D."/>
            <person name="Curtis B.A."/>
            <person name="Zahonova K."/>
            <person name="Pipaliya S."/>
            <person name="Dacks J."/>
            <person name="Roger A.J."/>
        </authorList>
    </citation>
    <scope>NUCLEOTIDE SEQUENCE</scope>
    <source>
        <strain evidence="2">BMAN</strain>
    </source>
</reference>
<proteinExistence type="predicted"/>
<dbReference type="EMBL" id="JAPDFW010000073">
    <property type="protein sequence ID" value="KAJ5073600.1"/>
    <property type="molecule type" value="Genomic_DNA"/>
</dbReference>
<evidence type="ECO:0000313" key="2">
    <source>
        <dbReference type="EMBL" id="KAJ5073600.1"/>
    </source>
</evidence>
<organism evidence="2 3">
    <name type="scientific">Anaeramoeba ignava</name>
    <name type="common">Anaerobic marine amoeba</name>
    <dbReference type="NCBI Taxonomy" id="1746090"/>
    <lineage>
        <taxon>Eukaryota</taxon>
        <taxon>Metamonada</taxon>
        <taxon>Anaeramoebidae</taxon>
        <taxon>Anaeramoeba</taxon>
    </lineage>
</organism>
<gene>
    <name evidence="2" type="ORF">M0811_08437</name>
</gene>
<evidence type="ECO:0000313" key="3">
    <source>
        <dbReference type="Proteomes" id="UP001149090"/>
    </source>
</evidence>
<dbReference type="AlphaFoldDB" id="A0A9Q0LJF4"/>
<feature type="compositionally biased region" description="Low complexity" evidence="1">
    <location>
        <begin position="16"/>
        <end position="35"/>
    </location>
</feature>